<keyword evidence="2" id="KW-0732">Signal</keyword>
<sequence>MKNQVLVLGALPLIPFWPMLPAERAPPRQLEGDMLRRLGDVRQDLDPMQMQQEGGTAAGGADAQGPC</sequence>
<reference evidence="3" key="1">
    <citation type="submission" date="2023-02" db="EMBL/GenBank/DDBJ databases">
        <title>Colletotrichum kahawae CIFC_Que2 genome sequencing and assembly.</title>
        <authorList>
            <person name="Baroncelli R."/>
        </authorList>
    </citation>
    <scope>NUCLEOTIDE SEQUENCE</scope>
    <source>
        <strain evidence="3">CIFC_Que2</strain>
    </source>
</reference>
<dbReference type="AlphaFoldDB" id="A0AAD9YML4"/>
<comment type="caution">
    <text evidence="3">The sequence shown here is derived from an EMBL/GenBank/DDBJ whole genome shotgun (WGS) entry which is preliminary data.</text>
</comment>
<feature type="compositionally biased region" description="Low complexity" evidence="1">
    <location>
        <begin position="49"/>
        <end position="67"/>
    </location>
</feature>
<evidence type="ECO:0000313" key="3">
    <source>
        <dbReference type="EMBL" id="KAK2770262.1"/>
    </source>
</evidence>
<evidence type="ECO:0000256" key="1">
    <source>
        <dbReference type="SAM" id="MobiDB-lite"/>
    </source>
</evidence>
<feature type="chain" id="PRO_5042133272" evidence="2">
    <location>
        <begin position="22"/>
        <end position="67"/>
    </location>
</feature>
<name>A0AAD9YML4_COLKA</name>
<feature type="signal peptide" evidence="2">
    <location>
        <begin position="1"/>
        <end position="21"/>
    </location>
</feature>
<dbReference type="Proteomes" id="UP001281614">
    <property type="component" value="Unassembled WGS sequence"/>
</dbReference>
<organism evidence="3 4">
    <name type="scientific">Colletotrichum kahawae</name>
    <name type="common">Coffee berry disease fungus</name>
    <dbReference type="NCBI Taxonomy" id="34407"/>
    <lineage>
        <taxon>Eukaryota</taxon>
        <taxon>Fungi</taxon>
        <taxon>Dikarya</taxon>
        <taxon>Ascomycota</taxon>
        <taxon>Pezizomycotina</taxon>
        <taxon>Sordariomycetes</taxon>
        <taxon>Hypocreomycetidae</taxon>
        <taxon>Glomerellales</taxon>
        <taxon>Glomerellaceae</taxon>
        <taxon>Colletotrichum</taxon>
        <taxon>Colletotrichum gloeosporioides species complex</taxon>
    </lineage>
</organism>
<keyword evidence="4" id="KW-1185">Reference proteome</keyword>
<evidence type="ECO:0000313" key="4">
    <source>
        <dbReference type="Proteomes" id="UP001281614"/>
    </source>
</evidence>
<proteinExistence type="predicted"/>
<dbReference type="EMBL" id="VYYT01000099">
    <property type="protein sequence ID" value="KAK2770262.1"/>
    <property type="molecule type" value="Genomic_DNA"/>
</dbReference>
<feature type="region of interest" description="Disordered" evidence="1">
    <location>
        <begin position="46"/>
        <end position="67"/>
    </location>
</feature>
<evidence type="ECO:0000256" key="2">
    <source>
        <dbReference type="SAM" id="SignalP"/>
    </source>
</evidence>
<protein>
    <submittedName>
        <fullName evidence="3">Uncharacterized protein</fullName>
    </submittedName>
</protein>
<gene>
    <name evidence="3" type="ORF">CKAH01_14840</name>
</gene>
<accession>A0AAD9YML4</accession>